<feature type="region of interest" description="Disordered" evidence="1">
    <location>
        <begin position="29"/>
        <end position="49"/>
    </location>
</feature>
<dbReference type="Proteomes" id="UP000261828">
    <property type="component" value="Unassembled WGS sequence"/>
</dbReference>
<evidence type="ECO:0000313" key="3">
    <source>
        <dbReference type="Proteomes" id="UP000261828"/>
    </source>
</evidence>
<reference evidence="2 3" key="1">
    <citation type="submission" date="2018-08" db="EMBL/GenBank/DDBJ databases">
        <title>Muricauda nanhaiensis sp. nov., isolated from seawater of the South China Sea.</title>
        <authorList>
            <person name="Dang Y."/>
        </authorList>
    </citation>
    <scope>NUCLEOTIDE SEQUENCE [LARGE SCALE GENOMIC DNA]</scope>
    <source>
        <strain evidence="2 3">SM1704</strain>
    </source>
</reference>
<proteinExistence type="predicted"/>
<evidence type="ECO:0000313" key="2">
    <source>
        <dbReference type="EMBL" id="RDY59743.1"/>
    </source>
</evidence>
<sequence>MNKEDLVKHCWKHFELKFKTVQDRMKTLQDSLSSETKSSAGDKHETGRAMVQLEQEKLSRQLLELEKTRSVLLRIDVNQKSDKISLGSLVKTDLANYFVAISSEVFKQKDLTVFCISAGSPIAQNLMGKEMGEAFYFNGQEQTILEVA</sequence>
<protein>
    <submittedName>
        <fullName evidence="2">3-oxoacyl-ACP synthase</fullName>
    </submittedName>
</protein>
<dbReference type="OrthoDB" id="667380at2"/>
<dbReference type="EMBL" id="QTJX01000002">
    <property type="protein sequence ID" value="RDY59743.1"/>
    <property type="molecule type" value="Genomic_DNA"/>
</dbReference>
<name>A0A371JQN3_9FLAO</name>
<keyword evidence="3" id="KW-1185">Reference proteome</keyword>
<organism evidence="2 3">
    <name type="scientific">Flagellimonas nanhaiensis</name>
    <dbReference type="NCBI Taxonomy" id="2292706"/>
    <lineage>
        <taxon>Bacteria</taxon>
        <taxon>Pseudomonadati</taxon>
        <taxon>Bacteroidota</taxon>
        <taxon>Flavobacteriia</taxon>
        <taxon>Flavobacteriales</taxon>
        <taxon>Flavobacteriaceae</taxon>
        <taxon>Flagellimonas</taxon>
    </lineage>
</organism>
<evidence type="ECO:0000256" key="1">
    <source>
        <dbReference type="SAM" id="MobiDB-lite"/>
    </source>
</evidence>
<dbReference type="RefSeq" id="WP_116184356.1">
    <property type="nucleotide sequence ID" value="NZ_QTJX01000002.1"/>
</dbReference>
<feature type="compositionally biased region" description="Polar residues" evidence="1">
    <location>
        <begin position="29"/>
        <end position="39"/>
    </location>
</feature>
<gene>
    <name evidence="2" type="ORF">DX873_10285</name>
</gene>
<comment type="caution">
    <text evidence="2">The sequence shown here is derived from an EMBL/GenBank/DDBJ whole genome shotgun (WGS) entry which is preliminary data.</text>
</comment>
<accession>A0A371JQN3</accession>
<dbReference type="AlphaFoldDB" id="A0A371JQN3"/>